<evidence type="ECO:0000313" key="3">
    <source>
        <dbReference type="Proteomes" id="UP000298416"/>
    </source>
</evidence>
<protein>
    <submittedName>
        <fullName evidence="2">Uncharacterized protein</fullName>
    </submittedName>
</protein>
<gene>
    <name evidence="2" type="ORF">SASPL_117502</name>
</gene>
<dbReference type="EMBL" id="PNBA02000006">
    <property type="protein sequence ID" value="KAG6420956.1"/>
    <property type="molecule type" value="Genomic_DNA"/>
</dbReference>
<sequence length="77" mass="9260">MVHSDWNESRMSHQLQHPEHERVMWFRSDQEGDFEPLPLPQGSHQCIRIRERAKADRKARDYQHRHLLMGGGSKMNR</sequence>
<feature type="region of interest" description="Disordered" evidence="1">
    <location>
        <begin position="1"/>
        <end position="21"/>
    </location>
</feature>
<reference evidence="2" key="2">
    <citation type="submission" date="2020-08" db="EMBL/GenBank/DDBJ databases">
        <title>Plant Genome Project.</title>
        <authorList>
            <person name="Zhang R.-G."/>
        </authorList>
    </citation>
    <scope>NUCLEOTIDE SEQUENCE</scope>
    <source>
        <strain evidence="2">Huo1</strain>
        <tissue evidence="2">Leaf</tissue>
    </source>
</reference>
<name>A0A8X8ZY80_SALSN</name>
<evidence type="ECO:0000256" key="1">
    <source>
        <dbReference type="SAM" id="MobiDB-lite"/>
    </source>
</evidence>
<dbReference type="Proteomes" id="UP000298416">
    <property type="component" value="Unassembled WGS sequence"/>
</dbReference>
<comment type="caution">
    <text evidence="2">The sequence shown here is derived from an EMBL/GenBank/DDBJ whole genome shotgun (WGS) entry which is preliminary data.</text>
</comment>
<evidence type="ECO:0000313" key="2">
    <source>
        <dbReference type="EMBL" id="KAG6420956.1"/>
    </source>
</evidence>
<keyword evidence="3" id="KW-1185">Reference proteome</keyword>
<feature type="region of interest" description="Disordered" evidence="1">
    <location>
        <begin position="55"/>
        <end position="77"/>
    </location>
</feature>
<reference evidence="2" key="1">
    <citation type="submission" date="2018-01" db="EMBL/GenBank/DDBJ databases">
        <authorList>
            <person name="Mao J.F."/>
        </authorList>
    </citation>
    <scope>NUCLEOTIDE SEQUENCE</scope>
    <source>
        <strain evidence="2">Huo1</strain>
        <tissue evidence="2">Leaf</tissue>
    </source>
</reference>
<accession>A0A8X8ZY80</accession>
<organism evidence="2">
    <name type="scientific">Salvia splendens</name>
    <name type="common">Scarlet sage</name>
    <dbReference type="NCBI Taxonomy" id="180675"/>
    <lineage>
        <taxon>Eukaryota</taxon>
        <taxon>Viridiplantae</taxon>
        <taxon>Streptophyta</taxon>
        <taxon>Embryophyta</taxon>
        <taxon>Tracheophyta</taxon>
        <taxon>Spermatophyta</taxon>
        <taxon>Magnoliopsida</taxon>
        <taxon>eudicotyledons</taxon>
        <taxon>Gunneridae</taxon>
        <taxon>Pentapetalae</taxon>
        <taxon>asterids</taxon>
        <taxon>lamiids</taxon>
        <taxon>Lamiales</taxon>
        <taxon>Lamiaceae</taxon>
        <taxon>Nepetoideae</taxon>
        <taxon>Mentheae</taxon>
        <taxon>Salviinae</taxon>
        <taxon>Salvia</taxon>
        <taxon>Salvia subgen. Calosphace</taxon>
        <taxon>core Calosphace</taxon>
    </lineage>
</organism>
<dbReference type="AlphaFoldDB" id="A0A8X8ZY80"/>
<feature type="compositionally biased region" description="Basic and acidic residues" evidence="1">
    <location>
        <begin position="55"/>
        <end position="64"/>
    </location>
</feature>
<proteinExistence type="predicted"/>